<feature type="transmembrane region" description="Helical" evidence="2">
    <location>
        <begin position="51"/>
        <end position="70"/>
    </location>
</feature>
<keyword evidence="4" id="KW-1185">Reference proteome</keyword>
<comment type="caution">
    <text evidence="3">The sequence shown here is derived from an EMBL/GenBank/DDBJ whole genome shotgun (WGS) entry which is preliminary data.</text>
</comment>
<dbReference type="PANTHER" id="PTHR34351:SF1">
    <property type="entry name" value="SLR1927 PROTEIN"/>
    <property type="match status" value="1"/>
</dbReference>
<organism evidence="3 4">
    <name type="scientific">Stenotrophomonas koreensis</name>
    <dbReference type="NCBI Taxonomy" id="266128"/>
    <lineage>
        <taxon>Bacteria</taxon>
        <taxon>Pseudomonadati</taxon>
        <taxon>Pseudomonadota</taxon>
        <taxon>Gammaproteobacteria</taxon>
        <taxon>Lysobacterales</taxon>
        <taxon>Lysobacteraceae</taxon>
        <taxon>Stenotrophomonas</taxon>
    </lineage>
</organism>
<evidence type="ECO:0000313" key="4">
    <source>
        <dbReference type="Proteomes" id="UP000051254"/>
    </source>
</evidence>
<sequence>MSRKLGRLKRQPLPCAVNARRIYVLPTGVGLFFATLVLVMSLGALNYGNNPALLLALLLAGAGLASALSAHLQLSGVVVAGIQAAPARAGEPAQVHIQLEHADPRRREGLRVQWDDGAAATAAPATTADSHQLQAICSLPAVKRGLHPLPPLTLSTTQPLGLVLAWTRLHPHRQYLIYPAAEHNGPPLPTPPSASGNRPDQAGEDDLLRDYRPGDSRARIAWKASAHRQSLLVRQPTGGGPTPLALDWQQLGHLAYEARISRLAHWMELAAHSQRRWSLQLPGQPALGPGSGHDHLQACLRALALMPDER</sequence>
<feature type="transmembrane region" description="Helical" evidence="2">
    <location>
        <begin position="21"/>
        <end position="45"/>
    </location>
</feature>
<reference evidence="3 4" key="1">
    <citation type="submission" date="2015-05" db="EMBL/GenBank/DDBJ databases">
        <title>Genome sequencing and analysis of members of genus Stenotrophomonas.</title>
        <authorList>
            <person name="Patil P.P."/>
            <person name="Midha S."/>
            <person name="Patil P.B."/>
        </authorList>
    </citation>
    <scope>NUCLEOTIDE SEQUENCE [LARGE SCALE GENOMIC DNA]</scope>
    <source>
        <strain evidence="3 4">DSM 17805</strain>
    </source>
</reference>
<dbReference type="Proteomes" id="UP000051254">
    <property type="component" value="Unassembled WGS sequence"/>
</dbReference>
<dbReference type="PANTHER" id="PTHR34351">
    <property type="entry name" value="SLR1927 PROTEIN-RELATED"/>
    <property type="match status" value="1"/>
</dbReference>
<accession>A0A0R0BU57</accession>
<gene>
    <name evidence="3" type="ORF">ABB25_09850</name>
</gene>
<dbReference type="PATRIC" id="fig|266128.3.peg.839"/>
<keyword evidence="2" id="KW-1133">Transmembrane helix</keyword>
<keyword evidence="2" id="KW-0472">Membrane</keyword>
<protein>
    <submittedName>
        <fullName evidence="3">Uncharacterized protein</fullName>
    </submittedName>
</protein>
<dbReference type="EMBL" id="LDJH01000016">
    <property type="protein sequence ID" value="KRG57239.1"/>
    <property type="molecule type" value="Genomic_DNA"/>
</dbReference>
<evidence type="ECO:0000256" key="2">
    <source>
        <dbReference type="SAM" id="Phobius"/>
    </source>
</evidence>
<evidence type="ECO:0000313" key="3">
    <source>
        <dbReference type="EMBL" id="KRG57239.1"/>
    </source>
</evidence>
<dbReference type="AlphaFoldDB" id="A0A0R0BU57"/>
<name>A0A0R0BU57_9GAMM</name>
<feature type="region of interest" description="Disordered" evidence="1">
    <location>
        <begin position="180"/>
        <end position="211"/>
    </location>
</feature>
<dbReference type="STRING" id="266128.ABB25_09850"/>
<keyword evidence="2" id="KW-0812">Transmembrane</keyword>
<proteinExistence type="predicted"/>
<evidence type="ECO:0000256" key="1">
    <source>
        <dbReference type="SAM" id="MobiDB-lite"/>
    </source>
</evidence>